<sequence length="178" mass="20328">MMHKIVVFLLLFILLSCANSQPRRPINPKPSTTSFQKSVEASKRLIEFEESEILRFISRDTILNYKTSANGFWYAYNTKIDGQTTTPKTGDLVEFYYDIRNLKNSVIYAKEELGIRTYKIDQEDFISGIQKGIKLMKVGETITFVIPSYNAFGVFGDGNKIEMNTTIISTVTLLNNKN</sequence>
<comment type="similarity">
    <text evidence="4">Belongs to the FKBP-type PPIase family.</text>
</comment>
<dbReference type="PROSITE" id="PS51257">
    <property type="entry name" value="PROKAR_LIPOPROTEIN"/>
    <property type="match status" value="1"/>
</dbReference>
<keyword evidence="7" id="KW-1185">Reference proteome</keyword>
<evidence type="ECO:0000256" key="2">
    <source>
        <dbReference type="ARBA" id="ARBA00023110"/>
    </source>
</evidence>
<feature type="domain" description="PPIase FKBP-type" evidence="5">
    <location>
        <begin position="90"/>
        <end position="177"/>
    </location>
</feature>
<dbReference type="Proteomes" id="UP000003053">
    <property type="component" value="Unassembled WGS sequence"/>
</dbReference>
<dbReference type="NCBIfam" id="TIGR03516">
    <property type="entry name" value="ppisom_GldI"/>
    <property type="match status" value="1"/>
</dbReference>
<dbReference type="RefSeq" id="WP_004570985.1">
    <property type="nucleotide sequence ID" value="NZ_CH724148.1"/>
</dbReference>
<dbReference type="PROSITE" id="PS50059">
    <property type="entry name" value="FKBP_PPIASE"/>
    <property type="match status" value="1"/>
</dbReference>
<dbReference type="HOGENOM" id="CLU_110184_0_0_10"/>
<reference evidence="6 7" key="1">
    <citation type="submission" date="2006-02" db="EMBL/GenBank/DDBJ databases">
        <authorList>
            <person name="Murray A."/>
            <person name="Staley J."/>
            <person name="Ferriera S."/>
            <person name="Johnson J."/>
            <person name="Kravitz S."/>
            <person name="Halpern A."/>
            <person name="Remington K."/>
            <person name="Beeson K."/>
            <person name="Tran B."/>
            <person name="Rogers Y.-H."/>
            <person name="Friedman R."/>
            <person name="Venter J.C."/>
        </authorList>
    </citation>
    <scope>NUCLEOTIDE SEQUENCE [LARGE SCALE GENOMIC DNA]</scope>
    <source>
        <strain evidence="6 7">23-P</strain>
    </source>
</reference>
<dbReference type="STRING" id="313594.PI23P_11847"/>
<dbReference type="Pfam" id="PF00254">
    <property type="entry name" value="FKBP_C"/>
    <property type="match status" value="1"/>
</dbReference>
<evidence type="ECO:0000313" key="7">
    <source>
        <dbReference type="Proteomes" id="UP000003053"/>
    </source>
</evidence>
<name>A4C1M2_9FLAO</name>
<evidence type="ECO:0000313" key="6">
    <source>
        <dbReference type="EMBL" id="EAR12025.1"/>
    </source>
</evidence>
<keyword evidence="2 3" id="KW-0697">Rotamase</keyword>
<dbReference type="InterPro" id="IPR046357">
    <property type="entry name" value="PPIase_dom_sf"/>
</dbReference>
<evidence type="ECO:0000256" key="1">
    <source>
        <dbReference type="ARBA" id="ARBA00000971"/>
    </source>
</evidence>
<dbReference type="SUPFAM" id="SSF54534">
    <property type="entry name" value="FKBP-like"/>
    <property type="match status" value="1"/>
</dbReference>
<evidence type="ECO:0000259" key="5">
    <source>
        <dbReference type="PROSITE" id="PS50059"/>
    </source>
</evidence>
<gene>
    <name evidence="6" type="ORF">PI23P_11847</name>
</gene>
<dbReference type="EC" id="5.2.1.8" evidence="4"/>
<dbReference type="GO" id="GO:0003755">
    <property type="term" value="F:peptidyl-prolyl cis-trans isomerase activity"/>
    <property type="evidence" value="ECO:0007669"/>
    <property type="project" value="UniProtKB-UniRule"/>
</dbReference>
<dbReference type="InterPro" id="IPR001179">
    <property type="entry name" value="PPIase_FKBP_dom"/>
</dbReference>
<evidence type="ECO:0000256" key="3">
    <source>
        <dbReference type="PROSITE-ProRule" id="PRU00277"/>
    </source>
</evidence>
<dbReference type="eggNOG" id="COG1047">
    <property type="taxonomic scope" value="Bacteria"/>
</dbReference>
<comment type="caution">
    <text evidence="6">The sequence shown here is derived from an EMBL/GenBank/DDBJ whole genome shotgun (WGS) entry which is preliminary data.</text>
</comment>
<dbReference type="EMBL" id="AAOG01000003">
    <property type="protein sequence ID" value="EAR12025.1"/>
    <property type="molecule type" value="Genomic_DNA"/>
</dbReference>
<proteinExistence type="inferred from homology"/>
<dbReference type="Gene3D" id="3.10.50.40">
    <property type="match status" value="1"/>
</dbReference>
<protein>
    <recommendedName>
        <fullName evidence="4">Peptidyl-prolyl cis-trans isomerase</fullName>
        <ecNumber evidence="4">5.2.1.8</ecNumber>
    </recommendedName>
</protein>
<organism evidence="6 7">
    <name type="scientific">Polaribacter irgensii 23-P</name>
    <dbReference type="NCBI Taxonomy" id="313594"/>
    <lineage>
        <taxon>Bacteria</taxon>
        <taxon>Pseudomonadati</taxon>
        <taxon>Bacteroidota</taxon>
        <taxon>Flavobacteriia</taxon>
        <taxon>Flavobacteriales</taxon>
        <taxon>Flavobacteriaceae</taxon>
    </lineage>
</organism>
<accession>A4C1M2</accession>
<dbReference type="OrthoDB" id="1093155at2"/>
<keyword evidence="3 4" id="KW-0413">Isomerase</keyword>
<comment type="catalytic activity">
    <reaction evidence="1 3 4">
        <text>[protein]-peptidylproline (omega=180) = [protein]-peptidylproline (omega=0)</text>
        <dbReference type="Rhea" id="RHEA:16237"/>
        <dbReference type="Rhea" id="RHEA-COMP:10747"/>
        <dbReference type="Rhea" id="RHEA-COMP:10748"/>
        <dbReference type="ChEBI" id="CHEBI:83833"/>
        <dbReference type="ChEBI" id="CHEBI:83834"/>
        <dbReference type="EC" id="5.2.1.8"/>
    </reaction>
</comment>
<evidence type="ECO:0000256" key="4">
    <source>
        <dbReference type="RuleBase" id="RU003915"/>
    </source>
</evidence>
<dbReference type="AlphaFoldDB" id="A4C1M2"/>
<dbReference type="InterPro" id="IPR019869">
    <property type="entry name" value="Motility-assoc_PPIase_GldI"/>
</dbReference>